<keyword evidence="1" id="KW-1133">Transmembrane helix</keyword>
<evidence type="ECO:0000313" key="2">
    <source>
        <dbReference type="EMBL" id="MFB2879020.1"/>
    </source>
</evidence>
<proteinExistence type="predicted"/>
<gene>
    <name evidence="2" type="ORF">ACE1CC_19380</name>
</gene>
<name>A0ABV4X8B2_9CYAN</name>
<dbReference type="Proteomes" id="UP001576774">
    <property type="component" value="Unassembled WGS sequence"/>
</dbReference>
<accession>A0ABV4X8B2</accession>
<evidence type="ECO:0000313" key="3">
    <source>
        <dbReference type="Proteomes" id="UP001576774"/>
    </source>
</evidence>
<comment type="caution">
    <text evidence="2">The sequence shown here is derived from an EMBL/GenBank/DDBJ whole genome shotgun (WGS) entry which is preliminary data.</text>
</comment>
<protein>
    <submittedName>
        <fullName evidence="2">Uncharacterized protein</fullName>
    </submittedName>
</protein>
<keyword evidence="1" id="KW-0472">Membrane</keyword>
<evidence type="ECO:0000256" key="1">
    <source>
        <dbReference type="SAM" id="Phobius"/>
    </source>
</evidence>
<reference evidence="2 3" key="1">
    <citation type="submission" date="2024-09" db="EMBL/GenBank/DDBJ databases">
        <title>Floridaenema gen nov. (Aerosakkonemataceae, Aerosakkonematales ord. nov., Cyanobacteria) from benthic tropical and subtropical fresh waters, with the description of four new species.</title>
        <authorList>
            <person name="Moretto J.A."/>
            <person name="Berthold D.E."/>
            <person name="Lefler F.W."/>
            <person name="Huang I.-S."/>
            <person name="Laughinghouse H. IV."/>
        </authorList>
    </citation>
    <scope>NUCLEOTIDE SEQUENCE [LARGE SCALE GENOMIC DNA]</scope>
    <source>
        <strain evidence="2 3">BLCC-F46</strain>
    </source>
</reference>
<feature type="transmembrane region" description="Helical" evidence="1">
    <location>
        <begin position="21"/>
        <end position="40"/>
    </location>
</feature>
<dbReference type="EMBL" id="JBHFNQ010000146">
    <property type="protein sequence ID" value="MFB2879020.1"/>
    <property type="molecule type" value="Genomic_DNA"/>
</dbReference>
<sequence>MLYKIMQEYDRPPPTTNKIISTGRSIANMIAAIATIFFYAHPKCKQCSG</sequence>
<keyword evidence="3" id="KW-1185">Reference proteome</keyword>
<organism evidence="2 3">
    <name type="scientific">Floridaenema aerugineum BLCC-F46</name>
    <dbReference type="NCBI Taxonomy" id="3153654"/>
    <lineage>
        <taxon>Bacteria</taxon>
        <taxon>Bacillati</taxon>
        <taxon>Cyanobacteriota</taxon>
        <taxon>Cyanophyceae</taxon>
        <taxon>Oscillatoriophycideae</taxon>
        <taxon>Aerosakkonematales</taxon>
        <taxon>Aerosakkonemataceae</taxon>
        <taxon>Floridanema</taxon>
        <taxon>Floridanema aerugineum</taxon>
    </lineage>
</organism>
<keyword evidence="1" id="KW-0812">Transmembrane</keyword>